<feature type="binding site" evidence="10">
    <location>
        <position position="54"/>
    </location>
    <ligand>
        <name>ATP</name>
        <dbReference type="ChEBI" id="CHEBI:30616"/>
    </ligand>
</feature>
<dbReference type="PROSITE" id="PS00108">
    <property type="entry name" value="PROTEIN_KINASE_ST"/>
    <property type="match status" value="1"/>
</dbReference>
<feature type="compositionally biased region" description="Acidic residues" evidence="11">
    <location>
        <begin position="726"/>
        <end position="738"/>
    </location>
</feature>
<protein>
    <recommendedName>
        <fullName evidence="2">non-specific serine/threonine protein kinase</fullName>
        <ecNumber evidence="2">2.7.11.1</ecNumber>
    </recommendedName>
</protein>
<comment type="similarity">
    <text evidence="1">Belongs to the protein kinase superfamily. NEK Ser/Thr protein kinase family. NIMA subfamily.</text>
</comment>
<evidence type="ECO:0000256" key="1">
    <source>
        <dbReference type="ARBA" id="ARBA00010886"/>
    </source>
</evidence>
<dbReference type="Pfam" id="PF00069">
    <property type="entry name" value="Pkinase"/>
    <property type="match status" value="1"/>
</dbReference>
<keyword evidence="4" id="KW-0808">Transferase</keyword>
<accession>A0A0S4JN22</accession>
<evidence type="ECO:0000313" key="13">
    <source>
        <dbReference type="EMBL" id="CUG92930.1"/>
    </source>
</evidence>
<dbReference type="GO" id="GO:0004674">
    <property type="term" value="F:protein serine/threonine kinase activity"/>
    <property type="evidence" value="ECO:0007669"/>
    <property type="project" value="UniProtKB-KW"/>
</dbReference>
<evidence type="ECO:0000256" key="2">
    <source>
        <dbReference type="ARBA" id="ARBA00012513"/>
    </source>
</evidence>
<dbReference type="InterPro" id="IPR008271">
    <property type="entry name" value="Ser/Thr_kinase_AS"/>
</dbReference>
<sequence length="761" mass="82573">MSSSYSGGGATSGGGAWSRYKRIKSIGSGSYGTVYLCQVTDPTSDDFDEYVAIKTVSLEALGDKEASLAMSEVAILRNLNHPHILRFIDCFIDEEHTLCCVTEYVDGGDLSSVIKTAKKQRRLVDAFVVVDMLRQALEGLSYLHSQAVLHRDIKPGNIYVTRGGTVKIGDFGVSKLVSETAPHAVTFIGTPFYLCPELCMGEQYSFGADVWALGITAYELYVLKLPFHASNVLALANIISEGQYDKNILTSRPMPEAQRQELLNSCGPDYVLKTESLGGLVSSLVQAMIVSDPLERPTAHQLLQEFYGISSAPPDSGAFADEHQQMLDELDAELEADSEFVGGDQTSVATSPSATMGMGGGVRRSSIITGLSRASIVAMSRSMEVHQQRHASEGASMAGHDDNNDEGDSVRVGDDEDENDVDTRLAAINVTKAPESSISNNNHNTSQLRTTGWASAYGSVYADPHALERALREKALLYHRKRQEKLKVLRLQEEEKRRQQQQRGNAAAPARCLAPAVAFSYNAYQVGGYARPTSATAAPQDSSDVRASLRDPQALKLARGVARSLVGVTAATGLPLSYVPPRVHFSDDDDDEEAPPVSLKAVVLMSGAPATSSSSSASPSVVISVKKLRTDTTSKKLLKRLRAAIRSQRTLHAEGEGPIAAAEISLWLQAQCPESLDETLAALPFPAWHISVQDGDGDYVSVTSSKEWKQAMRDHVERWNAQRREEEDDDEEGSEGEEGGQQRRPPPIHLRCDVLTSLVMD</sequence>
<comment type="catalytic activity">
    <reaction evidence="8">
        <text>L-threonyl-[protein] + ATP = O-phospho-L-threonyl-[protein] + ADP + H(+)</text>
        <dbReference type="Rhea" id="RHEA:46608"/>
        <dbReference type="Rhea" id="RHEA-COMP:11060"/>
        <dbReference type="Rhea" id="RHEA-COMP:11605"/>
        <dbReference type="ChEBI" id="CHEBI:15378"/>
        <dbReference type="ChEBI" id="CHEBI:30013"/>
        <dbReference type="ChEBI" id="CHEBI:30616"/>
        <dbReference type="ChEBI" id="CHEBI:61977"/>
        <dbReference type="ChEBI" id="CHEBI:456216"/>
        <dbReference type="EC" id="2.7.11.1"/>
    </reaction>
</comment>
<evidence type="ECO:0000256" key="9">
    <source>
        <dbReference type="ARBA" id="ARBA00048679"/>
    </source>
</evidence>
<dbReference type="InterPro" id="IPR050660">
    <property type="entry name" value="NEK_Ser/Thr_kinase"/>
</dbReference>
<keyword evidence="14" id="KW-1185">Reference proteome</keyword>
<evidence type="ECO:0000256" key="4">
    <source>
        <dbReference type="ARBA" id="ARBA00022679"/>
    </source>
</evidence>
<dbReference type="PANTHER" id="PTHR43671">
    <property type="entry name" value="SERINE/THREONINE-PROTEIN KINASE NEK"/>
    <property type="match status" value="1"/>
</dbReference>
<dbReference type="SMART" id="SM00220">
    <property type="entry name" value="S_TKc"/>
    <property type="match status" value="1"/>
</dbReference>
<evidence type="ECO:0000256" key="11">
    <source>
        <dbReference type="SAM" id="MobiDB-lite"/>
    </source>
</evidence>
<evidence type="ECO:0000256" key="7">
    <source>
        <dbReference type="ARBA" id="ARBA00022840"/>
    </source>
</evidence>
<evidence type="ECO:0000256" key="3">
    <source>
        <dbReference type="ARBA" id="ARBA00022527"/>
    </source>
</evidence>
<evidence type="ECO:0000259" key="12">
    <source>
        <dbReference type="SMART" id="SM00220"/>
    </source>
</evidence>
<dbReference type="InterPro" id="IPR017441">
    <property type="entry name" value="Protein_kinase_ATP_BS"/>
</dbReference>
<dbReference type="OrthoDB" id="250189at2759"/>
<comment type="catalytic activity">
    <reaction evidence="9">
        <text>L-seryl-[protein] + ATP = O-phospho-L-seryl-[protein] + ADP + H(+)</text>
        <dbReference type="Rhea" id="RHEA:17989"/>
        <dbReference type="Rhea" id="RHEA-COMP:9863"/>
        <dbReference type="Rhea" id="RHEA-COMP:11604"/>
        <dbReference type="ChEBI" id="CHEBI:15378"/>
        <dbReference type="ChEBI" id="CHEBI:29999"/>
        <dbReference type="ChEBI" id="CHEBI:30616"/>
        <dbReference type="ChEBI" id="CHEBI:83421"/>
        <dbReference type="ChEBI" id="CHEBI:456216"/>
        <dbReference type="EC" id="2.7.11.1"/>
    </reaction>
</comment>
<keyword evidence="5 10" id="KW-0547">Nucleotide-binding</keyword>
<dbReference type="SUPFAM" id="SSF56112">
    <property type="entry name" value="Protein kinase-like (PK-like)"/>
    <property type="match status" value="1"/>
</dbReference>
<keyword evidence="7 10" id="KW-0067">ATP-binding</keyword>
<feature type="region of interest" description="Disordered" evidence="11">
    <location>
        <begin position="719"/>
        <end position="752"/>
    </location>
</feature>
<evidence type="ECO:0000256" key="5">
    <source>
        <dbReference type="ARBA" id="ARBA00022741"/>
    </source>
</evidence>
<gene>
    <name evidence="13" type="ORF">BSAL_39880</name>
</gene>
<dbReference type="InterPro" id="IPR011009">
    <property type="entry name" value="Kinase-like_dom_sf"/>
</dbReference>
<dbReference type="PROSITE" id="PS00107">
    <property type="entry name" value="PROTEIN_KINASE_ATP"/>
    <property type="match status" value="1"/>
</dbReference>
<dbReference type="VEuPathDB" id="TriTrypDB:BSAL_39880"/>
<feature type="region of interest" description="Disordered" evidence="11">
    <location>
        <begin position="387"/>
        <end position="418"/>
    </location>
</feature>
<evidence type="ECO:0000256" key="6">
    <source>
        <dbReference type="ARBA" id="ARBA00022777"/>
    </source>
</evidence>
<organism evidence="13 14">
    <name type="scientific">Bodo saltans</name>
    <name type="common">Flagellated protozoan</name>
    <dbReference type="NCBI Taxonomy" id="75058"/>
    <lineage>
        <taxon>Eukaryota</taxon>
        <taxon>Discoba</taxon>
        <taxon>Euglenozoa</taxon>
        <taxon>Kinetoplastea</taxon>
        <taxon>Metakinetoplastina</taxon>
        <taxon>Eubodonida</taxon>
        <taxon>Bodonidae</taxon>
        <taxon>Bodo</taxon>
    </lineage>
</organism>
<dbReference type="InterPro" id="IPR000719">
    <property type="entry name" value="Prot_kinase_dom"/>
</dbReference>
<name>A0A0S4JN22_BODSA</name>
<keyword evidence="6 13" id="KW-0418">Kinase</keyword>
<dbReference type="AlphaFoldDB" id="A0A0S4JN22"/>
<evidence type="ECO:0000256" key="10">
    <source>
        <dbReference type="PROSITE-ProRule" id="PRU10141"/>
    </source>
</evidence>
<dbReference type="PANTHER" id="PTHR43671:SF98">
    <property type="entry name" value="SERINE_THREONINE-PROTEIN KINASE NEK11"/>
    <property type="match status" value="1"/>
</dbReference>
<keyword evidence="3" id="KW-0723">Serine/threonine-protein kinase</keyword>
<dbReference type="EC" id="2.7.11.1" evidence="2"/>
<proteinExistence type="inferred from homology"/>
<evidence type="ECO:0000313" key="14">
    <source>
        <dbReference type="Proteomes" id="UP000051952"/>
    </source>
</evidence>
<dbReference type="Gene3D" id="1.10.510.10">
    <property type="entry name" value="Transferase(Phosphotransferase) domain 1"/>
    <property type="match status" value="1"/>
</dbReference>
<dbReference type="GO" id="GO:0005524">
    <property type="term" value="F:ATP binding"/>
    <property type="evidence" value="ECO:0007669"/>
    <property type="project" value="UniProtKB-UniRule"/>
</dbReference>
<evidence type="ECO:0000256" key="8">
    <source>
        <dbReference type="ARBA" id="ARBA00047899"/>
    </source>
</evidence>
<feature type="domain" description="Protein kinase" evidence="12">
    <location>
        <begin position="20"/>
        <end position="307"/>
    </location>
</feature>
<dbReference type="Proteomes" id="UP000051952">
    <property type="component" value="Unassembled WGS sequence"/>
</dbReference>
<reference evidence="14" key="1">
    <citation type="submission" date="2015-09" db="EMBL/GenBank/DDBJ databases">
        <authorList>
            <consortium name="Pathogen Informatics"/>
        </authorList>
    </citation>
    <scope>NUCLEOTIDE SEQUENCE [LARGE SCALE GENOMIC DNA]</scope>
    <source>
        <strain evidence="14">Lake Konstanz</strain>
    </source>
</reference>
<dbReference type="EMBL" id="CYKH01002094">
    <property type="protein sequence ID" value="CUG92930.1"/>
    <property type="molecule type" value="Genomic_DNA"/>
</dbReference>